<dbReference type="GO" id="GO:0006397">
    <property type="term" value="P:mRNA processing"/>
    <property type="evidence" value="ECO:0007669"/>
    <property type="project" value="InterPro"/>
</dbReference>
<dbReference type="InterPro" id="IPR011009">
    <property type="entry name" value="Kinase-like_dom_sf"/>
</dbReference>
<keyword evidence="1" id="KW-0677">Repeat</keyword>
<dbReference type="GO" id="GO:0005524">
    <property type="term" value="F:ATP binding"/>
    <property type="evidence" value="ECO:0007669"/>
    <property type="project" value="UniProtKB-KW"/>
</dbReference>
<dbReference type="KEGG" id="aten:116308691"/>
<proteinExistence type="predicted"/>
<evidence type="ECO:0000259" key="6">
    <source>
        <dbReference type="PROSITE" id="PS50011"/>
    </source>
</evidence>
<dbReference type="PRINTS" id="PR01415">
    <property type="entry name" value="ANKYRIN"/>
</dbReference>
<evidence type="ECO:0000256" key="2">
    <source>
        <dbReference type="ARBA" id="ARBA00022741"/>
    </source>
</evidence>
<dbReference type="Pfam" id="PF00023">
    <property type="entry name" value="Ank"/>
    <property type="match status" value="2"/>
</dbReference>
<feature type="repeat" description="ANK" evidence="5">
    <location>
        <begin position="111"/>
        <end position="143"/>
    </location>
</feature>
<dbReference type="Proteomes" id="UP000515163">
    <property type="component" value="Unplaced"/>
</dbReference>
<feature type="repeat" description="ANK" evidence="5">
    <location>
        <begin position="276"/>
        <end position="308"/>
    </location>
</feature>
<dbReference type="PROSITE" id="PS50088">
    <property type="entry name" value="ANK_REPEAT"/>
    <property type="match status" value="9"/>
</dbReference>
<dbReference type="RefSeq" id="XP_031575031.1">
    <property type="nucleotide sequence ID" value="XM_031719171.1"/>
</dbReference>
<dbReference type="GO" id="GO:0004540">
    <property type="term" value="F:RNA nuclease activity"/>
    <property type="evidence" value="ECO:0007669"/>
    <property type="project" value="InterPro"/>
</dbReference>
<dbReference type="PROSITE" id="PS50297">
    <property type="entry name" value="ANK_REP_REGION"/>
    <property type="match status" value="9"/>
</dbReference>
<gene>
    <name evidence="9" type="primary">LOC116308691</name>
</gene>
<evidence type="ECO:0000256" key="1">
    <source>
        <dbReference type="ARBA" id="ARBA00022737"/>
    </source>
</evidence>
<feature type="repeat" description="ANK" evidence="5">
    <location>
        <begin position="12"/>
        <end position="44"/>
    </location>
</feature>
<evidence type="ECO:0000256" key="3">
    <source>
        <dbReference type="ARBA" id="ARBA00022840"/>
    </source>
</evidence>
<dbReference type="PROSITE" id="PS51392">
    <property type="entry name" value="KEN"/>
    <property type="match status" value="1"/>
</dbReference>
<dbReference type="PROSITE" id="PS50011">
    <property type="entry name" value="PROTEIN_KINASE_DOM"/>
    <property type="match status" value="1"/>
</dbReference>
<keyword evidence="3" id="KW-0067">ATP-binding</keyword>
<dbReference type="InterPro" id="IPR036770">
    <property type="entry name" value="Ankyrin_rpt-contain_sf"/>
</dbReference>
<dbReference type="SUPFAM" id="SSF48403">
    <property type="entry name" value="Ankyrin repeat"/>
    <property type="match status" value="3"/>
</dbReference>
<feature type="domain" description="KEN" evidence="7">
    <location>
        <begin position="1332"/>
        <end position="1470"/>
    </location>
</feature>
<evidence type="ECO:0000256" key="5">
    <source>
        <dbReference type="PROSITE-ProRule" id="PRU00023"/>
    </source>
</evidence>
<feature type="repeat" description="ANK" evidence="5">
    <location>
        <begin position="78"/>
        <end position="110"/>
    </location>
</feature>
<feature type="repeat" description="ANK" evidence="5">
    <location>
        <begin position="372"/>
        <end position="404"/>
    </location>
</feature>
<reference evidence="9" key="1">
    <citation type="submission" date="2025-08" db="UniProtKB">
        <authorList>
            <consortium name="RefSeq"/>
        </authorList>
    </citation>
    <scope>IDENTIFICATION</scope>
    <source>
        <tissue evidence="9">Tentacle</tissue>
    </source>
</reference>
<evidence type="ECO:0000313" key="9">
    <source>
        <dbReference type="RefSeq" id="XP_031575031.1"/>
    </source>
</evidence>
<dbReference type="GeneID" id="116308691"/>
<dbReference type="PANTHER" id="PTHR24134">
    <property type="entry name" value="ANKYRIN REPEAT-CONTAINING PROTEIN DDB_G0279043"/>
    <property type="match status" value="1"/>
</dbReference>
<dbReference type="PANTHER" id="PTHR24134:SF9">
    <property type="entry name" value="ANKYRIN REPEAT AND SOCS BOX PROTEIN 8"/>
    <property type="match status" value="1"/>
</dbReference>
<feature type="repeat" description="ANK" evidence="5">
    <location>
        <begin position="204"/>
        <end position="245"/>
    </location>
</feature>
<accession>A0A6P8J4Q3</accession>
<dbReference type="Gene3D" id="1.10.510.10">
    <property type="entry name" value="Transferase(Phosphotransferase) domain 1"/>
    <property type="match status" value="1"/>
</dbReference>
<dbReference type="InParanoid" id="A0A6P8J4Q3"/>
<evidence type="ECO:0000259" key="7">
    <source>
        <dbReference type="PROSITE" id="PS51392"/>
    </source>
</evidence>
<feature type="repeat" description="ANK" evidence="5">
    <location>
        <begin position="45"/>
        <end position="77"/>
    </location>
</feature>
<protein>
    <submittedName>
        <fullName evidence="9">Serine/threonine-protein phosphatase 6 regulatory ankyrin repeat subunit B-like</fullName>
    </submittedName>
</protein>
<dbReference type="GO" id="GO:0004672">
    <property type="term" value="F:protein kinase activity"/>
    <property type="evidence" value="ECO:0007669"/>
    <property type="project" value="InterPro"/>
</dbReference>
<dbReference type="InterPro" id="IPR002110">
    <property type="entry name" value="Ankyrin_rpt"/>
</dbReference>
<keyword evidence="2" id="KW-0547">Nucleotide-binding</keyword>
<dbReference type="Pfam" id="PF13637">
    <property type="entry name" value="Ank_4"/>
    <property type="match status" value="1"/>
</dbReference>
<feature type="repeat" description="ANK" evidence="5">
    <location>
        <begin position="338"/>
        <end position="371"/>
    </location>
</feature>
<dbReference type="OrthoDB" id="5974189at2759"/>
<evidence type="ECO:0000313" key="8">
    <source>
        <dbReference type="Proteomes" id="UP000515163"/>
    </source>
</evidence>
<dbReference type="Pfam" id="PF12796">
    <property type="entry name" value="Ank_2"/>
    <property type="match status" value="4"/>
</dbReference>
<dbReference type="Pfam" id="PF06479">
    <property type="entry name" value="Ribonuc_2-5A"/>
    <property type="match status" value="1"/>
</dbReference>
<dbReference type="SMART" id="SM00248">
    <property type="entry name" value="ANK"/>
    <property type="match status" value="18"/>
</dbReference>
<dbReference type="PROSITE" id="PS00108">
    <property type="entry name" value="PROTEIN_KINASE_ST"/>
    <property type="match status" value="1"/>
</dbReference>
<dbReference type="Gene3D" id="3.30.200.20">
    <property type="entry name" value="Phosphorylase Kinase, domain 1"/>
    <property type="match status" value="1"/>
</dbReference>
<dbReference type="Gene3D" id="1.25.40.20">
    <property type="entry name" value="Ankyrin repeat-containing domain"/>
    <property type="match status" value="7"/>
</dbReference>
<keyword evidence="4 5" id="KW-0040">ANK repeat</keyword>
<dbReference type="Pfam" id="PF00069">
    <property type="entry name" value="Pkinase"/>
    <property type="match status" value="1"/>
</dbReference>
<dbReference type="SMART" id="SM00220">
    <property type="entry name" value="S_TKc"/>
    <property type="match status" value="1"/>
</dbReference>
<keyword evidence="8" id="KW-1185">Reference proteome</keyword>
<dbReference type="InterPro" id="IPR008271">
    <property type="entry name" value="Ser/Thr_kinase_AS"/>
</dbReference>
<name>A0A6P8J4Q3_ACTTE</name>
<sequence length="1471" mass="165216">MAEEITDSSDGEFNKTLFHAIKYGKEELVQKLIECGADVNATDEDGRTALFYAVQKKKEKIVEKLIQCGADINATDETGETPLLYAVENGNEKMVKKLIECGADVNVTNRYGGTPLFYAVQKENEKIVEKLIECGTDVNATIRYGGTLLFYAVNEKVVQKLIQCGADVNATDEDGSTALFYAVNEKVVQKLIQSGADVNATNIKGFTALFFAVEKENEKIVEKLKNEKIVEKLIKRGADVNATDEDGSTALFYAVNEKLVQKLIECGADVNVTNKNDETVLFDAVEKENEKMVEKLIECGADVNAMNKVGKTALFYAVQKENEIMVEKLIQRGADVNVGRAPLFYAIQQRNNENIFRALIDAGADVNITNDEGKTALFYAVQKKNESVVRAMIDADADVNITDNEGKTALFFVNSVNDPCVRARILIGYGGAQVDVRDRYGRTPLFYAMTQSLQLARYLLDKEATLHLNENCSVLTFFIEKCIFCSSQKTPDIQDGLNLLSDCKEVERNIILGAIASVAFCKTLYLKPGSRDIDVDSLSHLMRIANENASNSKLFQVNFSAGKIKTISEISTMIHKESHDKHLIESGTALEVTRRLIKLGANPNTTDSDGNTALHHATQLAFHDLTQETVMEICQQLVEKFKASFHVTNHENETPLLYCLSKTIEKMSSEEEPWPAVQTQAAVCRFLVEHGSSVEARNRSEENVLQLTIKLLQNAFFKRNSELRKDISEVAVDLLKLFVDAFKRKEVSINTQDNSGNTPLHLWAKLQLAPGQDYKSKITEGQTSFQGLLTMILDYFKEYKMLHVKNGDGETPLHLCRTWAAVEFLLDAGANPNDVDSSGRSPLLVAATNNDCVCNQGSLYPDIFLASDTEFWRTTLKKGLNPWTVDIHGESVLSVLLKSDSHDLARALVDAACDKNSPATSLVFFSLLTTICKDKLPNAHWKKDAAEMILSSTKCPVNGNDNEDSPLHYCCRNIVEAKIPLSFEEVKTTVHWNMATVLLSFGADYRIHDASGQSCLDIAKEYPVLKDLLMEPIDLDRFPVLIKPWKSVSKTHERCLAYAARHLESENVESYWYHKDHLASGSFGVVFAGINEKDGREVAIKRIEKIRMQRPEDKREITTLTALANCEQVVFYLHFFEDKHFSYIVLELMEGNLDQFLITAIQMETKVSLCQDIVQGLKFLHDQSILHRDLKPTNILYKMTPKLCLKIADFGLSRRMDNTGSSTSVYGPNAGTRCWIAPEVLTSTKVHSNSSDVFACGLVLHYILSVKKHPFSPRIGALQHEIEVNILNGNMEGWDDSLCPEAAHLLKAMLDRDESKRSSADKVLHHSFFWSKKKKLDLLVAVGNQPEFECPRAKRTLPLTVVETDLETSFGTIVKYGDWNDPGYAHIPAIYTEMTKKRKRYDTRSVVELVRFIRNAYAHISESTRPTQIRKQLLEDFVFLEYFPNLVMEVYKAVTTHGWDQTRTEIKFVLQ</sequence>
<evidence type="ECO:0000256" key="4">
    <source>
        <dbReference type="ARBA" id="ARBA00023043"/>
    </source>
</evidence>
<dbReference type="Gene3D" id="1.20.1440.180">
    <property type="entry name" value="KEN domain"/>
    <property type="match status" value="1"/>
</dbReference>
<organism evidence="8 9">
    <name type="scientific">Actinia tenebrosa</name>
    <name type="common">Australian red waratah sea anemone</name>
    <dbReference type="NCBI Taxonomy" id="6105"/>
    <lineage>
        <taxon>Eukaryota</taxon>
        <taxon>Metazoa</taxon>
        <taxon>Cnidaria</taxon>
        <taxon>Anthozoa</taxon>
        <taxon>Hexacorallia</taxon>
        <taxon>Actiniaria</taxon>
        <taxon>Actiniidae</taxon>
        <taxon>Actinia</taxon>
    </lineage>
</organism>
<dbReference type="InterPro" id="IPR038357">
    <property type="entry name" value="KEN_sf"/>
</dbReference>
<dbReference type="InterPro" id="IPR000719">
    <property type="entry name" value="Prot_kinase_dom"/>
</dbReference>
<dbReference type="InterPro" id="IPR010513">
    <property type="entry name" value="KEN_dom"/>
</dbReference>
<feature type="domain" description="Protein kinase" evidence="6">
    <location>
        <begin position="1072"/>
        <end position="1329"/>
    </location>
</feature>
<feature type="repeat" description="ANK" evidence="5">
    <location>
        <begin position="309"/>
        <end position="341"/>
    </location>
</feature>
<dbReference type="SUPFAM" id="SSF56112">
    <property type="entry name" value="Protein kinase-like (PK-like)"/>
    <property type="match status" value="1"/>
</dbReference>